<dbReference type="InterPro" id="IPR011051">
    <property type="entry name" value="RmlC_Cupin_sf"/>
</dbReference>
<organism evidence="3 4">
    <name type="scientific">Schizothecium vesticola</name>
    <dbReference type="NCBI Taxonomy" id="314040"/>
    <lineage>
        <taxon>Eukaryota</taxon>
        <taxon>Fungi</taxon>
        <taxon>Dikarya</taxon>
        <taxon>Ascomycota</taxon>
        <taxon>Pezizomycotina</taxon>
        <taxon>Sordariomycetes</taxon>
        <taxon>Sordariomycetidae</taxon>
        <taxon>Sordariales</taxon>
        <taxon>Schizotheciaceae</taxon>
        <taxon>Schizothecium</taxon>
    </lineage>
</organism>
<dbReference type="AlphaFoldDB" id="A0AA40K8U9"/>
<gene>
    <name evidence="3" type="ORF">B0T18DRAFT_321286</name>
</gene>
<dbReference type="Proteomes" id="UP001172155">
    <property type="component" value="Unassembled WGS sequence"/>
</dbReference>
<comment type="caution">
    <text evidence="3">The sequence shown here is derived from an EMBL/GenBank/DDBJ whole genome shotgun (WGS) entry which is preliminary data.</text>
</comment>
<dbReference type="SUPFAM" id="SSF51182">
    <property type="entry name" value="RmlC-like cupins"/>
    <property type="match status" value="1"/>
</dbReference>
<protein>
    <submittedName>
        <fullName evidence="3">RmlC-like cupin domain-containing protein</fullName>
    </submittedName>
</protein>
<sequence length="198" mass="20808">MASLIPIIQEILPMILPSSISVTRASDIFPSPPPPAEGSPRDMSGGVRVLSRDAVVNKTDKMCVTILIVKPSSSTTIRHNGEQDAIIYATSGTGILLSSPPDNLIASTDNTSTTTSSSSFSDKPERHVLSPGDFAVIPAWTEHQIVNESDAVELHWIVTRSGPSPVEVNLTGWGGSELQEPTAAGVEGEGERQGQGPG</sequence>
<evidence type="ECO:0000313" key="4">
    <source>
        <dbReference type="Proteomes" id="UP001172155"/>
    </source>
</evidence>
<evidence type="ECO:0000313" key="3">
    <source>
        <dbReference type="EMBL" id="KAK0749717.1"/>
    </source>
</evidence>
<feature type="region of interest" description="Disordered" evidence="1">
    <location>
        <begin position="26"/>
        <end position="45"/>
    </location>
</feature>
<feature type="region of interest" description="Disordered" evidence="1">
    <location>
        <begin position="170"/>
        <end position="198"/>
    </location>
</feature>
<dbReference type="InterPro" id="IPR013096">
    <property type="entry name" value="Cupin_2"/>
</dbReference>
<evidence type="ECO:0000259" key="2">
    <source>
        <dbReference type="Pfam" id="PF07883"/>
    </source>
</evidence>
<feature type="domain" description="Cupin type-2" evidence="2">
    <location>
        <begin position="125"/>
        <end position="158"/>
    </location>
</feature>
<keyword evidence="4" id="KW-1185">Reference proteome</keyword>
<dbReference type="Gene3D" id="2.60.120.10">
    <property type="entry name" value="Jelly Rolls"/>
    <property type="match status" value="1"/>
</dbReference>
<dbReference type="EMBL" id="JAUKUD010000003">
    <property type="protein sequence ID" value="KAK0749717.1"/>
    <property type="molecule type" value="Genomic_DNA"/>
</dbReference>
<evidence type="ECO:0000256" key="1">
    <source>
        <dbReference type="SAM" id="MobiDB-lite"/>
    </source>
</evidence>
<proteinExistence type="predicted"/>
<name>A0AA40K8U9_9PEZI</name>
<dbReference type="Pfam" id="PF07883">
    <property type="entry name" value="Cupin_2"/>
    <property type="match status" value="1"/>
</dbReference>
<reference evidence="3" key="1">
    <citation type="submission" date="2023-06" db="EMBL/GenBank/DDBJ databases">
        <title>Genome-scale phylogeny and comparative genomics of the fungal order Sordariales.</title>
        <authorList>
            <consortium name="Lawrence Berkeley National Laboratory"/>
            <person name="Hensen N."/>
            <person name="Bonometti L."/>
            <person name="Westerberg I."/>
            <person name="Brannstrom I.O."/>
            <person name="Guillou S."/>
            <person name="Cros-Aarteil S."/>
            <person name="Calhoun S."/>
            <person name="Haridas S."/>
            <person name="Kuo A."/>
            <person name="Mondo S."/>
            <person name="Pangilinan J."/>
            <person name="Riley R."/>
            <person name="LaButti K."/>
            <person name="Andreopoulos B."/>
            <person name="Lipzen A."/>
            <person name="Chen C."/>
            <person name="Yanf M."/>
            <person name="Daum C."/>
            <person name="Ng V."/>
            <person name="Clum A."/>
            <person name="Steindorff A."/>
            <person name="Ohm R."/>
            <person name="Martin F."/>
            <person name="Silar P."/>
            <person name="Natvig D."/>
            <person name="Lalanne C."/>
            <person name="Gautier V."/>
            <person name="Ament-velasquez S.L."/>
            <person name="Kruys A."/>
            <person name="Hutchinson M.I."/>
            <person name="Powell A.J."/>
            <person name="Barry K."/>
            <person name="Miller A.N."/>
            <person name="Grigoriev I.V."/>
            <person name="Debuchy R."/>
            <person name="Gladieux P."/>
            <person name="Thoren M.H."/>
            <person name="Johannesson H."/>
        </authorList>
    </citation>
    <scope>NUCLEOTIDE SEQUENCE</scope>
    <source>
        <strain evidence="3">SMH3187-1</strain>
    </source>
</reference>
<accession>A0AA40K8U9</accession>
<dbReference type="InterPro" id="IPR014710">
    <property type="entry name" value="RmlC-like_jellyroll"/>
</dbReference>